<evidence type="ECO:0000313" key="12">
    <source>
        <dbReference type="EMBL" id="CAB3377457.1"/>
    </source>
</evidence>
<keyword evidence="4 10" id="KW-0812">Transmembrane</keyword>
<comment type="caution">
    <text evidence="12">The sequence shown here is derived from an EMBL/GenBank/DDBJ whole genome shotgun (WGS) entry which is preliminary data.</text>
</comment>
<keyword evidence="6" id="KW-0999">Mitochondrion inner membrane</keyword>
<feature type="repeat" description="Solcar" evidence="10">
    <location>
        <begin position="181"/>
        <end position="266"/>
    </location>
</feature>
<keyword evidence="3 11" id="KW-0813">Transport</keyword>
<dbReference type="Gene3D" id="1.50.40.10">
    <property type="entry name" value="Mitochondrial carrier domain"/>
    <property type="match status" value="1"/>
</dbReference>
<dbReference type="EMBL" id="CADEPI010000145">
    <property type="protein sequence ID" value="CAB3377457.1"/>
    <property type="molecule type" value="Genomic_DNA"/>
</dbReference>
<evidence type="ECO:0000256" key="2">
    <source>
        <dbReference type="ARBA" id="ARBA00006375"/>
    </source>
</evidence>
<evidence type="ECO:0000256" key="1">
    <source>
        <dbReference type="ARBA" id="ARBA00004448"/>
    </source>
</evidence>
<keyword evidence="5" id="KW-0677">Repeat</keyword>
<evidence type="ECO:0000256" key="7">
    <source>
        <dbReference type="ARBA" id="ARBA00022989"/>
    </source>
</evidence>
<evidence type="ECO:0000256" key="3">
    <source>
        <dbReference type="ARBA" id="ARBA00022448"/>
    </source>
</evidence>
<evidence type="ECO:0000256" key="4">
    <source>
        <dbReference type="ARBA" id="ARBA00022692"/>
    </source>
</evidence>
<proteinExistence type="inferred from homology"/>
<feature type="repeat" description="Solcar" evidence="10">
    <location>
        <begin position="88"/>
        <end position="171"/>
    </location>
</feature>
<evidence type="ECO:0000256" key="5">
    <source>
        <dbReference type="ARBA" id="ARBA00022737"/>
    </source>
</evidence>
<dbReference type="Pfam" id="PF00153">
    <property type="entry name" value="Mito_carr"/>
    <property type="match status" value="3"/>
</dbReference>
<name>A0A8S1D7M1_9INSE</name>
<accession>A0A8S1D7M1</accession>
<organism evidence="12 13">
    <name type="scientific">Cloeon dipterum</name>
    <dbReference type="NCBI Taxonomy" id="197152"/>
    <lineage>
        <taxon>Eukaryota</taxon>
        <taxon>Metazoa</taxon>
        <taxon>Ecdysozoa</taxon>
        <taxon>Arthropoda</taxon>
        <taxon>Hexapoda</taxon>
        <taxon>Insecta</taxon>
        <taxon>Pterygota</taxon>
        <taxon>Palaeoptera</taxon>
        <taxon>Ephemeroptera</taxon>
        <taxon>Pisciforma</taxon>
        <taxon>Baetidae</taxon>
        <taxon>Cloeon</taxon>
    </lineage>
</organism>
<keyword evidence="13" id="KW-1185">Reference proteome</keyword>
<evidence type="ECO:0000256" key="6">
    <source>
        <dbReference type="ARBA" id="ARBA00022792"/>
    </source>
</evidence>
<dbReference type="InterPro" id="IPR023395">
    <property type="entry name" value="MCP_dom_sf"/>
</dbReference>
<evidence type="ECO:0000313" key="13">
    <source>
        <dbReference type="Proteomes" id="UP000494165"/>
    </source>
</evidence>
<protein>
    <recommendedName>
        <fullName evidence="14">Mitochondrial carrier protein PET8</fullName>
    </recommendedName>
</protein>
<evidence type="ECO:0000256" key="8">
    <source>
        <dbReference type="ARBA" id="ARBA00023128"/>
    </source>
</evidence>
<evidence type="ECO:0000256" key="11">
    <source>
        <dbReference type="RuleBase" id="RU000488"/>
    </source>
</evidence>
<comment type="subcellular location">
    <subcellularLocation>
        <location evidence="1">Mitochondrion inner membrane</location>
        <topology evidence="1">Multi-pass membrane protein</topology>
    </subcellularLocation>
</comment>
<comment type="similarity">
    <text evidence="2 11">Belongs to the mitochondrial carrier (TC 2.A.29) family.</text>
</comment>
<dbReference type="PANTHER" id="PTHR45667">
    <property type="entry name" value="S-ADENOSYLMETHIONINE MITOCHONDRIAL CARRIER PROTEIN"/>
    <property type="match status" value="1"/>
</dbReference>
<keyword evidence="7" id="KW-1133">Transmembrane helix</keyword>
<keyword evidence="9 10" id="KW-0472">Membrane</keyword>
<sequence>MTAIEPSFLVSLTSGGAAGTAVDIALFPLDTLKTRLQSHAGFWKSGGFRGIYSGVGPAALGSAPNAAVFFCTYDTVKKLGLPLLSPQHAFLVHMSAASLGELAACVVRVPVEVVKQRRQTTARHLSALTVAREAVRKDGVRGLYRGFGSTVAREIPFSVIQFSLWEAFKKELAAIKGVEHVDPGMTSLCGALAGGISAAVTTPLDVAKTRIMLSDSGNHGSLSKVLKTVYSEKGVRGLFAGIVPRVMWISIGGAVFFGIYDFTRVTVTNLGIR</sequence>
<dbReference type="SUPFAM" id="SSF103506">
    <property type="entry name" value="Mitochondrial carrier"/>
    <property type="match status" value="1"/>
</dbReference>
<dbReference type="GO" id="GO:0005743">
    <property type="term" value="C:mitochondrial inner membrane"/>
    <property type="evidence" value="ECO:0007669"/>
    <property type="project" value="UniProtKB-SubCell"/>
</dbReference>
<dbReference type="Proteomes" id="UP000494165">
    <property type="component" value="Unassembled WGS sequence"/>
</dbReference>
<evidence type="ECO:0000256" key="9">
    <source>
        <dbReference type="ARBA" id="ARBA00023136"/>
    </source>
</evidence>
<dbReference type="AlphaFoldDB" id="A0A8S1D7M1"/>
<feature type="repeat" description="Solcar" evidence="10">
    <location>
        <begin position="6"/>
        <end position="79"/>
    </location>
</feature>
<dbReference type="InterPro" id="IPR018108">
    <property type="entry name" value="MCP_transmembrane"/>
</dbReference>
<evidence type="ECO:0000256" key="10">
    <source>
        <dbReference type="PROSITE-ProRule" id="PRU00282"/>
    </source>
</evidence>
<reference evidence="12 13" key="1">
    <citation type="submission" date="2020-04" db="EMBL/GenBank/DDBJ databases">
        <authorList>
            <person name="Alioto T."/>
            <person name="Alioto T."/>
            <person name="Gomez Garrido J."/>
        </authorList>
    </citation>
    <scope>NUCLEOTIDE SEQUENCE [LARGE SCALE GENOMIC DNA]</scope>
</reference>
<keyword evidence="8" id="KW-0496">Mitochondrion</keyword>
<evidence type="ECO:0008006" key="14">
    <source>
        <dbReference type="Google" id="ProtNLM"/>
    </source>
</evidence>
<gene>
    <name evidence="12" type="ORF">CLODIP_2_CD15579</name>
</gene>
<dbReference type="FunFam" id="1.50.40.10:FF:000018">
    <property type="entry name" value="S-adenosylmethionine mitochondrial carrier protein-like"/>
    <property type="match status" value="1"/>
</dbReference>
<dbReference type="PROSITE" id="PS50920">
    <property type="entry name" value="SOLCAR"/>
    <property type="match status" value="3"/>
</dbReference>
<dbReference type="OrthoDB" id="276989at2759"/>